<accession>A0A1I4C0D2</accession>
<evidence type="ECO:0000313" key="2">
    <source>
        <dbReference type="EMBL" id="SFK73666.1"/>
    </source>
</evidence>
<dbReference type="OrthoDB" id="7869914at2"/>
<name>A0A1I4C0D2_9RHOB</name>
<dbReference type="InterPro" id="IPR018919">
    <property type="entry name" value="DUF2484"/>
</dbReference>
<evidence type="ECO:0008006" key="4">
    <source>
        <dbReference type="Google" id="ProtNLM"/>
    </source>
</evidence>
<evidence type="ECO:0000256" key="1">
    <source>
        <dbReference type="SAM" id="Phobius"/>
    </source>
</evidence>
<protein>
    <recommendedName>
        <fullName evidence="4">UDP-N-acetylmuramate--alanine ligase</fullName>
    </recommendedName>
</protein>
<keyword evidence="1" id="KW-0812">Transmembrane</keyword>
<gene>
    <name evidence="2" type="ORF">SAMN04488004_101247</name>
</gene>
<dbReference type="EMBL" id="FOTF01000001">
    <property type="protein sequence ID" value="SFK73666.1"/>
    <property type="molecule type" value="Genomic_DNA"/>
</dbReference>
<feature type="transmembrane region" description="Helical" evidence="1">
    <location>
        <begin position="30"/>
        <end position="60"/>
    </location>
</feature>
<keyword evidence="3" id="KW-1185">Reference proteome</keyword>
<proteinExistence type="predicted"/>
<dbReference type="Pfam" id="PF10658">
    <property type="entry name" value="DUF2484"/>
    <property type="match status" value="1"/>
</dbReference>
<dbReference type="Proteomes" id="UP000199550">
    <property type="component" value="Unassembled WGS sequence"/>
</dbReference>
<reference evidence="2 3" key="1">
    <citation type="submission" date="2016-10" db="EMBL/GenBank/DDBJ databases">
        <authorList>
            <person name="de Groot N.N."/>
        </authorList>
    </citation>
    <scope>NUCLEOTIDE SEQUENCE [LARGE SCALE GENOMIC DNA]</scope>
    <source>
        <strain evidence="2 3">DSM 16199</strain>
    </source>
</reference>
<dbReference type="STRING" id="195913.SAMN04488004_101247"/>
<keyword evidence="1" id="KW-1133">Transmembrane helix</keyword>
<organism evidence="2 3">
    <name type="scientific">Loktanella salsilacus</name>
    <dbReference type="NCBI Taxonomy" id="195913"/>
    <lineage>
        <taxon>Bacteria</taxon>
        <taxon>Pseudomonadati</taxon>
        <taxon>Pseudomonadota</taxon>
        <taxon>Alphaproteobacteria</taxon>
        <taxon>Rhodobacterales</taxon>
        <taxon>Roseobacteraceae</taxon>
        <taxon>Loktanella</taxon>
    </lineage>
</organism>
<sequence>MIWSVLIGALWVLAATITAFLPMRLQMVPGIALLVAAPVLIVWLGFDFGWLVGVAALLAFGSMFRNPLRYFWARARGQNPALPSELLK</sequence>
<dbReference type="RefSeq" id="WP_090184417.1">
    <property type="nucleotide sequence ID" value="NZ_CAXIDI010000016.1"/>
</dbReference>
<dbReference type="AlphaFoldDB" id="A0A1I4C0D2"/>
<keyword evidence="1" id="KW-0472">Membrane</keyword>
<evidence type="ECO:0000313" key="3">
    <source>
        <dbReference type="Proteomes" id="UP000199550"/>
    </source>
</evidence>